<dbReference type="Gene3D" id="3.30.420.40">
    <property type="match status" value="1"/>
</dbReference>
<dbReference type="Pfam" id="PF00480">
    <property type="entry name" value="ROK"/>
    <property type="match status" value="1"/>
</dbReference>
<dbReference type="SUPFAM" id="SSF53067">
    <property type="entry name" value="Actin-like ATPase domain"/>
    <property type="match status" value="1"/>
</dbReference>
<keyword evidence="1" id="KW-0808">Transferase</keyword>
<protein>
    <submittedName>
        <fullName evidence="1">Glucokinase</fullName>
        <ecNumber evidence="1">2.7.1.2</ecNumber>
    </submittedName>
</protein>
<keyword evidence="1" id="KW-0418">Kinase</keyword>
<comment type="caution">
    <text evidence="1">The sequence shown here is derived from an EMBL/GenBank/DDBJ whole genome shotgun (WGS) entry which is preliminary data.</text>
</comment>
<dbReference type="EMBL" id="VSSQ01048937">
    <property type="protein sequence ID" value="MPN02982.1"/>
    <property type="molecule type" value="Genomic_DNA"/>
</dbReference>
<dbReference type="InterPro" id="IPR043129">
    <property type="entry name" value="ATPase_NBD"/>
</dbReference>
<gene>
    <name evidence="1" type="primary">glcK_23</name>
    <name evidence="1" type="ORF">SDC9_150203</name>
</gene>
<name>A0A645ENY3_9ZZZZ</name>
<dbReference type="EC" id="2.7.1.2" evidence="1"/>
<dbReference type="PANTHER" id="PTHR18964:SF149">
    <property type="entry name" value="BIFUNCTIONAL UDP-N-ACETYLGLUCOSAMINE 2-EPIMERASE_N-ACETYLMANNOSAMINE KINASE"/>
    <property type="match status" value="1"/>
</dbReference>
<accession>A0A645ENY3</accession>
<sequence length="172" mass="18808">MIDGKMLAGFNGGGGELGHHVIDARGRTCSCGRQGCWEVYSSSHGLLQTAYEILQDEPASTLWQKTDSFGRLHDCRLIFDAYDAGDRAAQKMIEVYNHMLGVGVVNIVNLFQPEVLAIGGGLGARCDLYIPYLEAVLQREVYAYKWLTPTRILPATLGNDAGLFGAALLRDE</sequence>
<proteinExistence type="predicted"/>
<dbReference type="GO" id="GO:0004340">
    <property type="term" value="F:glucokinase activity"/>
    <property type="evidence" value="ECO:0007669"/>
    <property type="project" value="UniProtKB-EC"/>
</dbReference>
<dbReference type="InterPro" id="IPR000600">
    <property type="entry name" value="ROK"/>
</dbReference>
<dbReference type="AlphaFoldDB" id="A0A645ENY3"/>
<organism evidence="1">
    <name type="scientific">bioreactor metagenome</name>
    <dbReference type="NCBI Taxonomy" id="1076179"/>
    <lineage>
        <taxon>unclassified sequences</taxon>
        <taxon>metagenomes</taxon>
        <taxon>ecological metagenomes</taxon>
    </lineage>
</organism>
<dbReference type="PANTHER" id="PTHR18964">
    <property type="entry name" value="ROK (REPRESSOR, ORF, KINASE) FAMILY"/>
    <property type="match status" value="1"/>
</dbReference>
<evidence type="ECO:0000313" key="1">
    <source>
        <dbReference type="EMBL" id="MPN02982.1"/>
    </source>
</evidence>
<reference evidence="1" key="1">
    <citation type="submission" date="2019-08" db="EMBL/GenBank/DDBJ databases">
        <authorList>
            <person name="Kucharzyk K."/>
            <person name="Murdoch R.W."/>
            <person name="Higgins S."/>
            <person name="Loffler F."/>
        </authorList>
    </citation>
    <scope>NUCLEOTIDE SEQUENCE</scope>
</reference>